<gene>
    <name evidence="9" type="primary">dxr</name>
    <name evidence="13" type="ORF">CEJ45_03700</name>
</gene>
<feature type="binding site" evidence="9">
    <location>
        <position position="11"/>
    </location>
    <ligand>
        <name>NADPH</name>
        <dbReference type="ChEBI" id="CHEBI:57783"/>
    </ligand>
</feature>
<evidence type="ECO:0000313" key="13">
    <source>
        <dbReference type="EMBL" id="OWY36322.1"/>
    </source>
</evidence>
<name>A0A225SYN4_9BURK</name>
<dbReference type="AlphaFoldDB" id="A0A225SYN4"/>
<comment type="function">
    <text evidence="9">Catalyzes the NADPH-dependent rearrangement and reduction of 1-deoxy-D-xylulose-5-phosphate (DXP) to 2-C-methyl-D-erythritol 4-phosphate (MEP).</text>
</comment>
<dbReference type="GO" id="GO:0030604">
    <property type="term" value="F:1-deoxy-D-xylulose-5-phosphate reductoisomerase activity"/>
    <property type="evidence" value="ECO:0007669"/>
    <property type="project" value="UniProtKB-UniRule"/>
</dbReference>
<evidence type="ECO:0000256" key="5">
    <source>
        <dbReference type="ARBA" id="ARBA00023002"/>
    </source>
</evidence>
<accession>A0A225SYN4</accession>
<comment type="catalytic activity">
    <reaction evidence="8">
        <text>2-C-methyl-D-erythritol 4-phosphate + NADP(+) = 1-deoxy-D-xylulose 5-phosphate + NADPH + H(+)</text>
        <dbReference type="Rhea" id="RHEA:13717"/>
        <dbReference type="ChEBI" id="CHEBI:15378"/>
        <dbReference type="ChEBI" id="CHEBI:57783"/>
        <dbReference type="ChEBI" id="CHEBI:57792"/>
        <dbReference type="ChEBI" id="CHEBI:58262"/>
        <dbReference type="ChEBI" id="CHEBI:58349"/>
        <dbReference type="EC" id="1.1.1.267"/>
    </reaction>
    <physiologicalReaction direction="right-to-left" evidence="8">
        <dbReference type="Rhea" id="RHEA:13719"/>
    </physiologicalReaction>
</comment>
<feature type="binding site" evidence="9">
    <location>
        <position position="13"/>
    </location>
    <ligand>
        <name>NADPH</name>
        <dbReference type="ChEBI" id="CHEBI:57783"/>
    </ligand>
</feature>
<feature type="domain" description="1-deoxy-D-xylulose 5-phosphate reductoisomerase C-terminal" evidence="11">
    <location>
        <begin position="146"/>
        <end position="234"/>
    </location>
</feature>
<evidence type="ECO:0000313" key="14">
    <source>
        <dbReference type="Proteomes" id="UP000214747"/>
    </source>
</evidence>
<keyword evidence="14" id="KW-1185">Reference proteome</keyword>
<keyword evidence="5 9" id="KW-0560">Oxidoreductase</keyword>
<dbReference type="EMBL" id="NJGV01000002">
    <property type="protein sequence ID" value="OWY36322.1"/>
    <property type="molecule type" value="Genomic_DNA"/>
</dbReference>
<dbReference type="FunFam" id="3.40.50.720:FF:000045">
    <property type="entry name" value="1-deoxy-D-xylulose 5-phosphate reductoisomerase"/>
    <property type="match status" value="1"/>
</dbReference>
<dbReference type="InterPro" id="IPR003821">
    <property type="entry name" value="DXP_reductoisomerase"/>
</dbReference>
<dbReference type="PANTHER" id="PTHR30525:SF0">
    <property type="entry name" value="1-DEOXY-D-XYLULOSE 5-PHOSPHATE REDUCTOISOMERASE, CHLOROPLASTIC"/>
    <property type="match status" value="1"/>
</dbReference>
<keyword evidence="4 9" id="KW-0521">NADP</keyword>
<evidence type="ECO:0000256" key="2">
    <source>
        <dbReference type="ARBA" id="ARBA00006825"/>
    </source>
</evidence>
<dbReference type="InterPro" id="IPR036169">
    <property type="entry name" value="DXPR_C_sf"/>
</dbReference>
<dbReference type="NCBIfam" id="NF009114">
    <property type="entry name" value="PRK12464.1"/>
    <property type="match status" value="1"/>
</dbReference>
<feature type="binding site" evidence="9">
    <location>
        <position position="151"/>
    </location>
    <ligand>
        <name>1-deoxy-D-xylulose 5-phosphate</name>
        <dbReference type="ChEBI" id="CHEBI:57792"/>
    </ligand>
</feature>
<keyword evidence="6 9" id="KW-0464">Manganese</keyword>
<feature type="binding site" evidence="9">
    <location>
        <position position="181"/>
    </location>
    <ligand>
        <name>1-deoxy-D-xylulose 5-phosphate</name>
        <dbReference type="ChEBI" id="CHEBI:57792"/>
    </ligand>
</feature>
<feature type="binding site" evidence="9">
    <location>
        <position position="125"/>
    </location>
    <ligand>
        <name>1-deoxy-D-xylulose 5-phosphate</name>
        <dbReference type="ChEBI" id="CHEBI:57792"/>
    </ligand>
</feature>
<comment type="pathway">
    <text evidence="1 9">Isoprenoid biosynthesis; isopentenyl diphosphate biosynthesis via DXP pathway; isopentenyl diphosphate from 1-deoxy-D-xylulose 5-phosphate: step 1/6.</text>
</comment>
<dbReference type="GO" id="GO:0030145">
    <property type="term" value="F:manganese ion binding"/>
    <property type="evidence" value="ECO:0007669"/>
    <property type="project" value="TreeGrafter"/>
</dbReference>
<dbReference type="RefSeq" id="WP_088753860.1">
    <property type="nucleotide sequence ID" value="NZ_JARJFG010000018.1"/>
</dbReference>
<feature type="binding site" evidence="9">
    <location>
        <position position="152"/>
    </location>
    <ligand>
        <name>Mn(2+)</name>
        <dbReference type="ChEBI" id="CHEBI:29035"/>
    </ligand>
</feature>
<reference evidence="13 14" key="1">
    <citation type="journal article" date="2010" name="Int. J. Syst. Evol. Microbiol.">
        <title>Reclassification of Herbaspirillum putei as a later heterotypic synonym of Herbaspirillum huttiense, with the description of H. huttiense subsp. huttiense subsp. nov. and H. huttiense subsp. putei subsp. nov., comb. nov., and description of Herbaspirillum aquaticum sp. nov.</title>
        <authorList>
            <person name="Dobritsa A.P."/>
            <person name="Reddy M.C."/>
            <person name="Samadpour M."/>
        </authorList>
    </citation>
    <scope>NUCLEOTIDE SEQUENCE [LARGE SCALE GENOMIC DNA]</scope>
    <source>
        <strain evidence="13 14">IEH 4430</strain>
    </source>
</reference>
<dbReference type="SUPFAM" id="SSF69055">
    <property type="entry name" value="1-deoxy-D-xylulose-5-phosphate reductoisomerase, C-terminal domain"/>
    <property type="match status" value="1"/>
</dbReference>
<dbReference type="Pfam" id="PF02670">
    <property type="entry name" value="DXP_reductoisom"/>
    <property type="match status" value="1"/>
</dbReference>
<keyword evidence="9" id="KW-0460">Magnesium</keyword>
<feature type="binding site" evidence="9">
    <location>
        <position position="152"/>
    </location>
    <ligand>
        <name>1-deoxy-D-xylulose 5-phosphate</name>
        <dbReference type="ChEBI" id="CHEBI:57792"/>
    </ligand>
</feature>
<feature type="binding site" evidence="9">
    <location>
        <position position="222"/>
    </location>
    <ligand>
        <name>1-deoxy-D-xylulose 5-phosphate</name>
        <dbReference type="ChEBI" id="CHEBI:57792"/>
    </ligand>
</feature>
<feature type="domain" description="DXP reductoisomerase C-terminal" evidence="12">
    <location>
        <begin position="266"/>
        <end position="382"/>
    </location>
</feature>
<keyword evidence="7 9" id="KW-0414">Isoprene biosynthesis</keyword>
<dbReference type="NCBIfam" id="TIGR00243">
    <property type="entry name" value="Dxr"/>
    <property type="match status" value="1"/>
</dbReference>
<dbReference type="NCBIfam" id="NF003938">
    <property type="entry name" value="PRK05447.1-1"/>
    <property type="match status" value="1"/>
</dbReference>
<dbReference type="InterPro" id="IPR026877">
    <property type="entry name" value="DXPR_C"/>
</dbReference>
<dbReference type="InterPro" id="IPR036291">
    <property type="entry name" value="NAD(P)-bd_dom_sf"/>
</dbReference>
<dbReference type="GO" id="GO:0051484">
    <property type="term" value="P:isopentenyl diphosphate biosynthetic process, methylerythritol 4-phosphate pathway involved in terpenoid biosynthetic process"/>
    <property type="evidence" value="ECO:0007669"/>
    <property type="project" value="UniProtKB-ARBA"/>
</dbReference>
<dbReference type="PANTHER" id="PTHR30525">
    <property type="entry name" value="1-DEOXY-D-XYLULOSE 5-PHOSPHATE REDUCTOISOMERASE"/>
    <property type="match status" value="1"/>
</dbReference>
<dbReference type="Proteomes" id="UP000214747">
    <property type="component" value="Unassembled WGS sequence"/>
</dbReference>
<feature type="binding site" evidence="9">
    <location>
        <position position="226"/>
    </location>
    <ligand>
        <name>1-deoxy-D-xylulose 5-phosphate</name>
        <dbReference type="ChEBI" id="CHEBI:57792"/>
    </ligand>
</feature>
<evidence type="ECO:0000256" key="8">
    <source>
        <dbReference type="ARBA" id="ARBA00048543"/>
    </source>
</evidence>
<keyword evidence="13" id="KW-0413">Isomerase</keyword>
<evidence type="ECO:0000256" key="1">
    <source>
        <dbReference type="ARBA" id="ARBA00005094"/>
    </source>
</evidence>
<dbReference type="Pfam" id="PF08436">
    <property type="entry name" value="DXP_redisom_C"/>
    <property type="match status" value="1"/>
</dbReference>
<evidence type="ECO:0000256" key="3">
    <source>
        <dbReference type="ARBA" id="ARBA00022723"/>
    </source>
</evidence>
<evidence type="ECO:0000256" key="4">
    <source>
        <dbReference type="ARBA" id="ARBA00022857"/>
    </source>
</evidence>
<dbReference type="InterPro" id="IPR013644">
    <property type="entry name" value="DXP_reductoisomerase_C"/>
</dbReference>
<proteinExistence type="inferred from homology"/>
<feature type="domain" description="1-deoxy-D-xylulose 5-phosphate reductoisomerase N-terminal" evidence="10">
    <location>
        <begin position="4"/>
        <end position="132"/>
    </location>
</feature>
<evidence type="ECO:0000256" key="7">
    <source>
        <dbReference type="ARBA" id="ARBA00023229"/>
    </source>
</evidence>
<comment type="similarity">
    <text evidence="2 9">Belongs to the DXR family.</text>
</comment>
<feature type="binding site" evidence="9">
    <location>
        <position position="204"/>
    </location>
    <ligand>
        <name>1-deoxy-D-xylulose 5-phosphate</name>
        <dbReference type="ChEBI" id="CHEBI:57792"/>
    </ligand>
</feature>
<dbReference type="SUPFAM" id="SSF55347">
    <property type="entry name" value="Glyceraldehyde-3-phosphate dehydrogenase-like, C-terminal domain"/>
    <property type="match status" value="1"/>
</dbReference>
<feature type="binding site" evidence="9">
    <location>
        <position position="226"/>
    </location>
    <ligand>
        <name>Mn(2+)</name>
        <dbReference type="ChEBI" id="CHEBI:29035"/>
    </ligand>
</feature>
<feature type="binding site" evidence="9">
    <location>
        <position position="210"/>
    </location>
    <ligand>
        <name>NADPH</name>
        <dbReference type="ChEBI" id="CHEBI:57783"/>
    </ligand>
</feature>
<feature type="binding site" evidence="9">
    <location>
        <position position="150"/>
    </location>
    <ligand>
        <name>Mn(2+)</name>
        <dbReference type="ChEBI" id="CHEBI:29035"/>
    </ligand>
</feature>
<sequence>MQSISILGSTGSIGVSTLDVVARHPDRYRVFALSAHARVAELAEQCQRFRPQVAVVGSADAAAQLQALLRAAKLSTEVAYGPQALCDIASADGCDMVMAAIVGAAGLASTLAAARAGKKILLANKEALVISGQLLMDAVQAHGASLLPIDSEHNAIFQCLPAGYSRSMAAHGVEKILLTASGGPFLNRDVNTLEEVTVEEAVAHPKWVMGRKISVDSATMMNKGLEVIEAHWLFGAPADKIEVVIHPQSVIHSMVSYADGSVLAQLGNPDMRTPIANALAYPERIASGVAPLDLAQIAQLSFFPPDYQRFPCLKLAYDALRAGGTLAAILNAANEVAVQAFLDRRIGFGKIAPLIQAVMSAIPNRQADDITALLEQDRQARDHAEALISR</sequence>
<comment type="caution">
    <text evidence="13">The sequence shown here is derived from an EMBL/GenBank/DDBJ whole genome shotgun (WGS) entry which is preliminary data.</text>
</comment>
<dbReference type="GO" id="GO:0070402">
    <property type="term" value="F:NADPH binding"/>
    <property type="evidence" value="ECO:0007669"/>
    <property type="project" value="InterPro"/>
</dbReference>
<dbReference type="Pfam" id="PF13288">
    <property type="entry name" value="DXPR_C"/>
    <property type="match status" value="1"/>
</dbReference>
<protein>
    <recommendedName>
        <fullName evidence="9">1-deoxy-D-xylulose 5-phosphate reductoisomerase</fullName>
        <shortName evidence="9">DXP reductoisomerase</shortName>
        <ecNumber evidence="9">1.1.1.267</ecNumber>
    </recommendedName>
    <alternativeName>
        <fullName evidence="9">1-deoxyxylulose-5-phosphate reductoisomerase</fullName>
    </alternativeName>
    <alternativeName>
        <fullName evidence="9">2-C-methyl-D-erythritol 4-phosphate synthase</fullName>
    </alternativeName>
</protein>
<comment type="cofactor">
    <cofactor evidence="9">
        <name>Mg(2+)</name>
        <dbReference type="ChEBI" id="CHEBI:18420"/>
    </cofactor>
    <cofactor evidence="9">
        <name>Mn(2+)</name>
        <dbReference type="ChEBI" id="CHEBI:29035"/>
    </cofactor>
</comment>
<evidence type="ECO:0000256" key="6">
    <source>
        <dbReference type="ARBA" id="ARBA00023211"/>
    </source>
</evidence>
<evidence type="ECO:0000259" key="10">
    <source>
        <dbReference type="Pfam" id="PF02670"/>
    </source>
</evidence>
<evidence type="ECO:0000259" key="12">
    <source>
        <dbReference type="Pfam" id="PF13288"/>
    </source>
</evidence>
<keyword evidence="3 9" id="KW-0479">Metal-binding</keyword>
<dbReference type="PIRSF" id="PIRSF006205">
    <property type="entry name" value="Dxp_reductismrs"/>
    <property type="match status" value="1"/>
</dbReference>
<comment type="caution">
    <text evidence="9">Lacks conserved residue(s) required for the propagation of feature annotation.</text>
</comment>
<dbReference type="Gene3D" id="3.40.50.720">
    <property type="entry name" value="NAD(P)-binding Rossmann-like Domain"/>
    <property type="match status" value="1"/>
</dbReference>
<evidence type="ECO:0000259" key="11">
    <source>
        <dbReference type="Pfam" id="PF08436"/>
    </source>
</evidence>
<dbReference type="SUPFAM" id="SSF51735">
    <property type="entry name" value="NAD(P)-binding Rossmann-fold domains"/>
    <property type="match status" value="1"/>
</dbReference>
<feature type="binding site" evidence="9">
    <location>
        <position position="12"/>
    </location>
    <ligand>
        <name>NADPH</name>
        <dbReference type="ChEBI" id="CHEBI:57783"/>
    </ligand>
</feature>
<feature type="binding site" evidence="9">
    <location>
        <position position="217"/>
    </location>
    <ligand>
        <name>1-deoxy-D-xylulose 5-phosphate</name>
        <dbReference type="ChEBI" id="CHEBI:57792"/>
    </ligand>
</feature>
<feature type="binding site" evidence="9">
    <location>
        <position position="223"/>
    </location>
    <ligand>
        <name>1-deoxy-D-xylulose 5-phosphate</name>
        <dbReference type="ChEBI" id="CHEBI:57792"/>
    </ligand>
</feature>
<dbReference type="Gene3D" id="1.10.1740.10">
    <property type="match status" value="1"/>
</dbReference>
<dbReference type="EC" id="1.1.1.267" evidence="9"/>
<organism evidence="13 14">
    <name type="scientific">Herbaspirillum aquaticum</name>
    <dbReference type="NCBI Taxonomy" id="568783"/>
    <lineage>
        <taxon>Bacteria</taxon>
        <taxon>Pseudomonadati</taxon>
        <taxon>Pseudomonadota</taxon>
        <taxon>Betaproteobacteria</taxon>
        <taxon>Burkholderiales</taxon>
        <taxon>Oxalobacteraceae</taxon>
        <taxon>Herbaspirillum</taxon>
    </lineage>
</organism>
<feature type="binding site" evidence="9">
    <location>
        <position position="10"/>
    </location>
    <ligand>
        <name>NADPH</name>
        <dbReference type="ChEBI" id="CHEBI:57783"/>
    </ligand>
</feature>
<dbReference type="HAMAP" id="MF_00183">
    <property type="entry name" value="DXP_reductoisom"/>
    <property type="match status" value="1"/>
</dbReference>
<feature type="binding site" evidence="9">
    <location>
        <position position="126"/>
    </location>
    <ligand>
        <name>NADPH</name>
        <dbReference type="ChEBI" id="CHEBI:57783"/>
    </ligand>
</feature>
<dbReference type="GO" id="GO:0016853">
    <property type="term" value="F:isomerase activity"/>
    <property type="evidence" value="ECO:0007669"/>
    <property type="project" value="UniProtKB-KW"/>
</dbReference>
<feature type="binding site" evidence="9">
    <location>
        <position position="124"/>
    </location>
    <ligand>
        <name>NADPH</name>
        <dbReference type="ChEBI" id="CHEBI:57783"/>
    </ligand>
</feature>
<dbReference type="UniPathway" id="UPA00056">
    <property type="reaction ID" value="UER00092"/>
</dbReference>
<dbReference type="InterPro" id="IPR013512">
    <property type="entry name" value="DXP_reductoisomerase_N"/>
</dbReference>
<evidence type="ECO:0000256" key="9">
    <source>
        <dbReference type="HAMAP-Rule" id="MF_00183"/>
    </source>
</evidence>